<keyword evidence="1" id="KW-0175">Coiled coil</keyword>
<proteinExistence type="predicted"/>
<evidence type="ECO:0000256" key="1">
    <source>
        <dbReference type="SAM" id="Coils"/>
    </source>
</evidence>
<keyword evidence="3" id="KW-1185">Reference proteome</keyword>
<sequence length="500" mass="56469">MINVFKSLKQTKKFNNHAGQNSAGEGRRNQVDFALPGVTVAKPKKSAPIQPLVRPTEANVARLGLISIQERIPADFTRWKYEFEIDGQVGELSCFSAAEYGGVPHGLDGDIANALIDIFIEQGTPENATISTTGSQILARAGLHNNGHYHAALTESLARLRQATYTMTHAWRDHEQQRWTSGTFSYILAYEYTSSERLTLNGSTILNVTLANQIARSIRSKYVKPLDYAFLATLERPLTRALYRLLDAKRHDPRDLTRSINSYSVNLLEWANECKIVDLRTDKIRRTLEGAHQELKERGYLQDITYEGRGKNQTVTYSYAPTSEPLDEEARQLVDELVRERVTRPRAVKLVAEYGSPRIQARIKKFRALLASGYKPKNPSAVLIDVIQDDEGKYMDPLDLDTNTKPDPAEQQRRLQETAEAIERERSAAEEQMTLQDRADRAIRTIQLLFKTHLDTKQLTKLHSAFLAGELDPATVEKGVTKAVFEKRQDDVLQHLASLL</sequence>
<comment type="caution">
    <text evidence="2">The sequence shown here is derived from an EMBL/GenBank/DDBJ whole genome shotgun (WGS) entry which is preliminary data.</text>
</comment>
<dbReference type="Proteomes" id="UP000286287">
    <property type="component" value="Unassembled WGS sequence"/>
</dbReference>
<feature type="coiled-coil region" evidence="1">
    <location>
        <begin position="412"/>
        <end position="439"/>
    </location>
</feature>
<gene>
    <name evidence="2" type="ORF">D3875_00100</name>
</gene>
<dbReference type="EMBL" id="QYUJ01000001">
    <property type="protein sequence ID" value="RJF76154.1"/>
    <property type="molecule type" value="Genomic_DNA"/>
</dbReference>
<reference evidence="2 3" key="1">
    <citation type="submission" date="2018-09" db="EMBL/GenBank/DDBJ databases">
        <authorList>
            <person name="Zhu H."/>
        </authorList>
    </citation>
    <scope>NUCLEOTIDE SEQUENCE [LARGE SCALE GENOMIC DNA]</scope>
    <source>
        <strain evidence="2 3">K2S05-167</strain>
    </source>
</reference>
<evidence type="ECO:0000313" key="2">
    <source>
        <dbReference type="EMBL" id="RJF76154.1"/>
    </source>
</evidence>
<dbReference type="InterPro" id="IPR018777">
    <property type="entry name" value="Replication_initiator_prot_A"/>
</dbReference>
<dbReference type="AlphaFoldDB" id="A0A418VJ44"/>
<protein>
    <recommendedName>
        <fullName evidence="4">Plasmid replication initiator protein</fullName>
    </recommendedName>
</protein>
<accession>A0A418VJ44</accession>
<evidence type="ECO:0000313" key="3">
    <source>
        <dbReference type="Proteomes" id="UP000286287"/>
    </source>
</evidence>
<name>A0A418VJ44_9DEIO</name>
<organism evidence="2 3">
    <name type="scientific">Deinococcus cavernae</name>
    <dbReference type="NCBI Taxonomy" id="2320857"/>
    <lineage>
        <taxon>Bacteria</taxon>
        <taxon>Thermotogati</taxon>
        <taxon>Deinococcota</taxon>
        <taxon>Deinococci</taxon>
        <taxon>Deinococcales</taxon>
        <taxon>Deinococcaceae</taxon>
        <taxon>Deinococcus</taxon>
    </lineage>
</organism>
<dbReference type="Pfam" id="PF10134">
    <property type="entry name" value="RPA"/>
    <property type="match status" value="1"/>
</dbReference>
<evidence type="ECO:0008006" key="4">
    <source>
        <dbReference type="Google" id="ProtNLM"/>
    </source>
</evidence>